<dbReference type="InterPro" id="IPR011322">
    <property type="entry name" value="N-reg_PII-like_a/b"/>
</dbReference>
<dbReference type="Gene3D" id="3.30.70.120">
    <property type="match status" value="1"/>
</dbReference>
<evidence type="ECO:0000313" key="3">
    <source>
        <dbReference type="Proteomes" id="UP000504606"/>
    </source>
</evidence>
<dbReference type="OrthoDB" id="2017693at2759"/>
<dbReference type="Pfam" id="PF03091">
    <property type="entry name" value="CutA1"/>
    <property type="match status" value="1"/>
</dbReference>
<name>A0A6J1SZP9_FRAOC</name>
<organism evidence="3 4">
    <name type="scientific">Frankliniella occidentalis</name>
    <name type="common">Western flower thrips</name>
    <name type="synonym">Euthrips occidentalis</name>
    <dbReference type="NCBI Taxonomy" id="133901"/>
    <lineage>
        <taxon>Eukaryota</taxon>
        <taxon>Metazoa</taxon>
        <taxon>Ecdysozoa</taxon>
        <taxon>Arthropoda</taxon>
        <taxon>Hexapoda</taxon>
        <taxon>Insecta</taxon>
        <taxon>Pterygota</taxon>
        <taxon>Neoptera</taxon>
        <taxon>Paraneoptera</taxon>
        <taxon>Thysanoptera</taxon>
        <taxon>Terebrantia</taxon>
        <taxon>Thripoidea</taxon>
        <taxon>Thripidae</taxon>
        <taxon>Frankliniella</taxon>
    </lineage>
</organism>
<comment type="similarity">
    <text evidence="1">Belongs to the CutA family.</text>
</comment>
<protein>
    <submittedName>
        <fullName evidence="4">Divalent-cation tolerance protein CutA</fullName>
    </submittedName>
</protein>
<proteinExistence type="inferred from homology"/>
<keyword evidence="2" id="KW-0812">Transmembrane</keyword>
<evidence type="ECO:0000256" key="1">
    <source>
        <dbReference type="ARBA" id="ARBA00010169"/>
    </source>
</evidence>
<evidence type="ECO:0000256" key="2">
    <source>
        <dbReference type="SAM" id="Phobius"/>
    </source>
</evidence>
<dbReference type="PANTHER" id="PTHR23419:SF8">
    <property type="entry name" value="FI09726P"/>
    <property type="match status" value="1"/>
</dbReference>
<dbReference type="GO" id="GO:0010038">
    <property type="term" value="P:response to metal ion"/>
    <property type="evidence" value="ECO:0007669"/>
    <property type="project" value="InterPro"/>
</dbReference>
<gene>
    <name evidence="4" type="primary">LOC113212316</name>
</gene>
<accession>A0A6J1SZP9</accession>
<reference evidence="4" key="2">
    <citation type="submission" date="2025-08" db="UniProtKB">
        <authorList>
            <consortium name="RefSeq"/>
        </authorList>
    </citation>
    <scope>IDENTIFICATION</scope>
    <source>
        <tissue evidence="4">Whole organism</tissue>
    </source>
</reference>
<reference evidence="4" key="1">
    <citation type="journal article" date="2018" name="Proc. Natl. Acad. Sci. U.S.A.">
        <title>Phylogenomics and the evolution of hemipteroid insects.</title>
        <authorList>
            <person name="Johnson K.P."/>
            <person name="Dietrich C.H."/>
            <person name="Friedrich F."/>
            <person name="Beutel R.G."/>
            <person name="Wipfler B."/>
            <person name="Peters R.S."/>
            <person name="Allen J.M."/>
            <person name="Petersen M."/>
            <person name="Donath A."/>
            <person name="Walden K.K."/>
            <person name="Kozlov A.M."/>
            <person name="Podsiadlowski L."/>
            <person name="Mayer C."/>
            <person name="Meusemann K."/>
            <person name="Vasilikopoulos A."/>
            <person name="Waterhouse R.M."/>
            <person name="Cameron S.L."/>
            <person name="Weirauch C."/>
            <person name="Swanson D.R."/>
            <person name="Percy D.M."/>
            <person name="Hardy N.B."/>
            <person name="Terry I."/>
            <person name="Liu S."/>
            <person name="Zhou X."/>
            <person name="Misof B."/>
            <person name="Robertson H.M."/>
            <person name="Yoshizawa K."/>
        </authorList>
    </citation>
    <scope>NUCLEOTIDE SEQUENCE</scope>
    <source>
        <tissue evidence="4">Whole organism</tissue>
    </source>
</reference>
<keyword evidence="3" id="KW-1185">Reference proteome</keyword>
<feature type="transmembrane region" description="Helical" evidence="2">
    <location>
        <begin position="31"/>
        <end position="50"/>
    </location>
</feature>
<dbReference type="SUPFAM" id="SSF54913">
    <property type="entry name" value="GlnB-like"/>
    <property type="match status" value="1"/>
</dbReference>
<dbReference type="KEGG" id="foc:113212316"/>
<dbReference type="GeneID" id="113212316"/>
<dbReference type="Proteomes" id="UP000504606">
    <property type="component" value="Unplaced"/>
</dbReference>
<evidence type="ECO:0000313" key="4">
    <source>
        <dbReference type="RefSeq" id="XP_026286749.2"/>
    </source>
</evidence>
<sequence length="171" mass="19089">MFKNRRKDTKHKHLASVVKHSMALQKSCSRALCFGQYSVVIGAIGALLWTQGIQRNLTGMASYSAGSNSIAYITAPSEEVASKLARALVQQKMAACVNIVPKVLSVYEWEGKLNEDSEVLMMIKTRTSRVPDIVELMKKEHPYDCPEVISVPIESGSQKYLEWVKECVPEK</sequence>
<keyword evidence="2" id="KW-1133">Transmembrane helix</keyword>
<dbReference type="GO" id="GO:0005507">
    <property type="term" value="F:copper ion binding"/>
    <property type="evidence" value="ECO:0007669"/>
    <property type="project" value="TreeGrafter"/>
</dbReference>
<dbReference type="InterPro" id="IPR015867">
    <property type="entry name" value="N-reg_PII/ATP_PRibTrfase_C"/>
</dbReference>
<dbReference type="InterPro" id="IPR004323">
    <property type="entry name" value="Ion_tolerance_CutA"/>
</dbReference>
<dbReference type="RefSeq" id="XP_026286749.2">
    <property type="nucleotide sequence ID" value="XM_026430964.2"/>
</dbReference>
<keyword evidence="2" id="KW-0472">Membrane</keyword>
<dbReference type="PANTHER" id="PTHR23419">
    <property type="entry name" value="DIVALENT CATION TOLERANCE CUTA-RELATED"/>
    <property type="match status" value="1"/>
</dbReference>
<dbReference type="AlphaFoldDB" id="A0A6J1SZP9"/>